<feature type="domain" description="Glycosyl transferase family 1" evidence="1">
    <location>
        <begin position="172"/>
        <end position="312"/>
    </location>
</feature>
<reference evidence="3 4" key="1">
    <citation type="journal article" date="2009" name="Stand. Genomic Sci.">
        <title>Complete genome sequence of Halorhabdus utahensis type strain (AX-2).</title>
        <authorList>
            <person name="Anderson I."/>
            <person name="Tindall B.J."/>
            <person name="Pomrenke H."/>
            <person name="Goker M."/>
            <person name="Lapidus A."/>
            <person name="Nolan M."/>
            <person name="Copeland A."/>
            <person name="Glavina Del Rio T."/>
            <person name="Chen F."/>
            <person name="Tice H."/>
            <person name="Cheng J.F."/>
            <person name="Lucas S."/>
            <person name="Chertkov O."/>
            <person name="Bruce D."/>
            <person name="Brettin T."/>
            <person name="Detter J.C."/>
            <person name="Han C."/>
            <person name="Goodwin L."/>
            <person name="Land M."/>
            <person name="Hauser L."/>
            <person name="Chang Y.J."/>
            <person name="Jeffries C.D."/>
            <person name="Pitluck S."/>
            <person name="Pati A."/>
            <person name="Mavromatis K."/>
            <person name="Ivanova N."/>
            <person name="Ovchinnikova G."/>
            <person name="Chen A."/>
            <person name="Palaniappan K."/>
            <person name="Chain P."/>
            <person name="Rohde M."/>
            <person name="Bristow J."/>
            <person name="Eisen J.A."/>
            <person name="Markowitz V."/>
            <person name="Hugenholtz P."/>
            <person name="Kyrpides N.C."/>
            <person name="Klenk H.P."/>
        </authorList>
    </citation>
    <scope>NUCLEOTIDE SEQUENCE [LARGE SCALE GENOMIC DNA]</scope>
    <source>
        <strain evidence="4">DSM 12940 / JCM 11049 / AX-2</strain>
    </source>
</reference>
<dbReference type="STRING" id="519442.Huta_0603"/>
<dbReference type="InterPro" id="IPR001296">
    <property type="entry name" value="Glyco_trans_1"/>
</dbReference>
<evidence type="ECO:0000259" key="1">
    <source>
        <dbReference type="Pfam" id="PF00534"/>
    </source>
</evidence>
<dbReference type="Pfam" id="PF00534">
    <property type="entry name" value="Glycos_transf_1"/>
    <property type="match status" value="1"/>
</dbReference>
<dbReference type="EMBL" id="CP001687">
    <property type="protein sequence ID" value="ACV10790.1"/>
    <property type="molecule type" value="Genomic_DNA"/>
</dbReference>
<feature type="domain" description="Glycosyltransferase subfamily 4-like N-terminal" evidence="2">
    <location>
        <begin position="19"/>
        <end position="166"/>
    </location>
</feature>
<dbReference type="CDD" id="cd03801">
    <property type="entry name" value="GT4_PimA-like"/>
    <property type="match status" value="1"/>
</dbReference>
<evidence type="ECO:0000259" key="2">
    <source>
        <dbReference type="Pfam" id="PF13439"/>
    </source>
</evidence>
<name>C7NSX9_HALUD</name>
<dbReference type="PANTHER" id="PTHR12526">
    <property type="entry name" value="GLYCOSYLTRANSFERASE"/>
    <property type="match status" value="1"/>
</dbReference>
<dbReference type="Proteomes" id="UP000002071">
    <property type="component" value="Chromosome"/>
</dbReference>
<organism evidence="3 4">
    <name type="scientific">Halorhabdus utahensis (strain DSM 12940 / JCM 11049 / AX-2)</name>
    <dbReference type="NCBI Taxonomy" id="519442"/>
    <lineage>
        <taxon>Archaea</taxon>
        <taxon>Methanobacteriati</taxon>
        <taxon>Methanobacteriota</taxon>
        <taxon>Stenosarchaea group</taxon>
        <taxon>Halobacteria</taxon>
        <taxon>Halobacteriales</taxon>
        <taxon>Haloarculaceae</taxon>
        <taxon>Halorhabdus</taxon>
    </lineage>
</organism>
<protein>
    <submittedName>
        <fullName evidence="3">Glycosyl transferase group 1</fullName>
    </submittedName>
</protein>
<gene>
    <name evidence="3" type="ordered locus">Huta_0603</name>
</gene>
<dbReference type="PANTHER" id="PTHR12526:SF630">
    <property type="entry name" value="GLYCOSYLTRANSFERASE"/>
    <property type="match status" value="1"/>
</dbReference>
<dbReference type="eggNOG" id="arCOG01403">
    <property type="taxonomic scope" value="Archaea"/>
</dbReference>
<evidence type="ECO:0000313" key="3">
    <source>
        <dbReference type="EMBL" id="ACV10790.1"/>
    </source>
</evidence>
<keyword evidence="4" id="KW-1185">Reference proteome</keyword>
<evidence type="ECO:0000313" key="4">
    <source>
        <dbReference type="Proteomes" id="UP000002071"/>
    </source>
</evidence>
<dbReference type="Gene3D" id="3.40.50.2000">
    <property type="entry name" value="Glycogen Phosphorylase B"/>
    <property type="match status" value="2"/>
</dbReference>
<dbReference type="InterPro" id="IPR028098">
    <property type="entry name" value="Glyco_trans_4-like_N"/>
</dbReference>
<sequence>MRVAFVSMRTARHRDTDGNRRLERLAGSLADRGHDVTVFCAAWWDDPADRREVDGLTYRAVTVSPARASFAARLPIVLARYRPDVIHARLYPLAGVFAASAGGTLARTPLVIDYYGDEGLSESRLLRQAFREATTVITPSELVRTRVREQGIPDQRTTVIPDAIDFSLVSETVPAEETDVAFAHRLDDSANVESLLLALAELRNRDWSATIIGDGPLRADYERQAADLRIDDRITFAGECSRAERLAIYRGAHTFVQTAYREHFARELLWALAAGCVGIVEYQAESSAHELIENHPRSFHVTDPQELADAIVSAGDIERRTIDDAFESYDNDAVLESYLDLYRRVQASHGLF</sequence>
<dbReference type="OrthoDB" id="270666at2157"/>
<dbReference type="HOGENOM" id="CLU_793672_0_0_2"/>
<accession>C7NSX9</accession>
<dbReference type="SUPFAM" id="SSF53756">
    <property type="entry name" value="UDP-Glycosyltransferase/glycogen phosphorylase"/>
    <property type="match status" value="1"/>
</dbReference>
<keyword evidence="3" id="KW-0808">Transferase</keyword>
<dbReference type="GeneID" id="8382871"/>
<dbReference type="AlphaFoldDB" id="C7NSX9"/>
<dbReference type="RefSeq" id="WP_015788371.1">
    <property type="nucleotide sequence ID" value="NC_013158.1"/>
</dbReference>
<dbReference type="GO" id="GO:0016757">
    <property type="term" value="F:glycosyltransferase activity"/>
    <property type="evidence" value="ECO:0007669"/>
    <property type="project" value="InterPro"/>
</dbReference>
<dbReference type="CAZy" id="GT4">
    <property type="family name" value="Glycosyltransferase Family 4"/>
</dbReference>
<proteinExistence type="predicted"/>
<dbReference type="Pfam" id="PF13439">
    <property type="entry name" value="Glyco_transf_4"/>
    <property type="match status" value="1"/>
</dbReference>
<dbReference type="KEGG" id="hut:Huta_0603"/>